<protein>
    <recommendedName>
        <fullName evidence="4">Kinase</fullName>
        <ecNumber evidence="4">2.7.-.-</ecNumber>
    </recommendedName>
</protein>
<gene>
    <name evidence="5" type="ORF">TVY486_0905970</name>
</gene>
<evidence type="ECO:0000313" key="5">
    <source>
        <dbReference type="EMBL" id="CCC50776.1"/>
    </source>
</evidence>
<dbReference type="InterPro" id="IPR005522">
    <property type="entry name" value="IPK"/>
</dbReference>
<evidence type="ECO:0000256" key="3">
    <source>
        <dbReference type="ARBA" id="ARBA00022777"/>
    </source>
</evidence>
<dbReference type="EC" id="2.7.-.-" evidence="4"/>
<dbReference type="Gene3D" id="3.30.470.160">
    <property type="entry name" value="Inositol polyphosphate kinase"/>
    <property type="match status" value="1"/>
</dbReference>
<keyword evidence="2 4" id="KW-0808">Transferase</keyword>
<dbReference type="PANTHER" id="PTHR12400">
    <property type="entry name" value="INOSITOL POLYPHOSPHATE KINASE"/>
    <property type="match status" value="1"/>
</dbReference>
<sequence>MWFTVSQWTAPSFTLLNIAPQIQHTCCGCFNYKRTNTNQTRTAMGDATLCVALPTQEKPLMVCGHRERIKRGPSTAEGKATLIKNVTGWEALLHMKIVLQMPGPASGLASFTPPLVAILPPEEHAACGWLYVEEGDSRPVIEELCRLLSERSARAHGYCKELDEALWNACFIDVVGNFDRPCVLDLKIGKIRHSPYTSPEKVQRILMKQHGRTQLVRVCGAYHWYCPSAASGGGDFVGEFLDKASGYNLHTSEEHRDIFRAFFSSTIAMKDVKWSKTDAPDKLRVAARVGACRQRICELLNYFKSLSGSALLTQTAFVSTSLLFVYDAAEAVDGRADCSRANVYLIDFARCSDRRLNFSEEEVGFVQGLQSTVQLLE</sequence>
<reference evidence="5" key="1">
    <citation type="journal article" date="2012" name="Proc. Natl. Acad. Sci. U.S.A.">
        <title>Antigenic diversity is generated by distinct evolutionary mechanisms in African trypanosome species.</title>
        <authorList>
            <person name="Jackson A.P."/>
            <person name="Berry A."/>
            <person name="Aslett M."/>
            <person name="Allison H.C."/>
            <person name="Burton P."/>
            <person name="Vavrova-Anderson J."/>
            <person name="Brown R."/>
            <person name="Browne H."/>
            <person name="Corton N."/>
            <person name="Hauser H."/>
            <person name="Gamble J."/>
            <person name="Gilderthorp R."/>
            <person name="Marcello L."/>
            <person name="McQuillan J."/>
            <person name="Otto T.D."/>
            <person name="Quail M.A."/>
            <person name="Sanders M.J."/>
            <person name="van Tonder A."/>
            <person name="Ginger M.L."/>
            <person name="Field M.C."/>
            <person name="Barry J.D."/>
            <person name="Hertz-Fowler C."/>
            <person name="Berriman M."/>
        </authorList>
    </citation>
    <scope>NUCLEOTIDE SEQUENCE</scope>
    <source>
        <strain evidence="5">Y486</strain>
    </source>
</reference>
<dbReference type="PANTHER" id="PTHR12400:SF21">
    <property type="entry name" value="KINASE"/>
    <property type="match status" value="1"/>
</dbReference>
<dbReference type="EMBL" id="HE573025">
    <property type="protein sequence ID" value="CCC50776.1"/>
    <property type="molecule type" value="Genomic_DNA"/>
</dbReference>
<evidence type="ECO:0000256" key="2">
    <source>
        <dbReference type="ARBA" id="ARBA00022679"/>
    </source>
</evidence>
<dbReference type="AlphaFoldDB" id="G0U3C0"/>
<proteinExistence type="inferred from homology"/>
<accession>G0U3C0</accession>
<evidence type="ECO:0000256" key="1">
    <source>
        <dbReference type="ARBA" id="ARBA00007374"/>
    </source>
</evidence>
<dbReference type="InterPro" id="IPR038286">
    <property type="entry name" value="IPK_sf"/>
</dbReference>
<dbReference type="GO" id="GO:0000828">
    <property type="term" value="F:inositol hexakisphosphate kinase activity"/>
    <property type="evidence" value="ECO:0007669"/>
    <property type="project" value="TreeGrafter"/>
</dbReference>
<dbReference type="GO" id="GO:0032958">
    <property type="term" value="P:inositol phosphate biosynthetic process"/>
    <property type="evidence" value="ECO:0007669"/>
    <property type="project" value="InterPro"/>
</dbReference>
<dbReference type="VEuPathDB" id="TriTrypDB:TvY486_0905970"/>
<organism evidence="5">
    <name type="scientific">Trypanosoma vivax (strain Y486)</name>
    <dbReference type="NCBI Taxonomy" id="1055687"/>
    <lineage>
        <taxon>Eukaryota</taxon>
        <taxon>Discoba</taxon>
        <taxon>Euglenozoa</taxon>
        <taxon>Kinetoplastea</taxon>
        <taxon>Metakinetoplastina</taxon>
        <taxon>Trypanosomatida</taxon>
        <taxon>Trypanosomatidae</taxon>
        <taxon>Trypanosoma</taxon>
        <taxon>Duttonella</taxon>
    </lineage>
</organism>
<dbReference type="Pfam" id="PF03770">
    <property type="entry name" value="IPK"/>
    <property type="match status" value="1"/>
</dbReference>
<dbReference type="GO" id="GO:0005737">
    <property type="term" value="C:cytoplasm"/>
    <property type="evidence" value="ECO:0007669"/>
    <property type="project" value="TreeGrafter"/>
</dbReference>
<keyword evidence="3 4" id="KW-0418">Kinase</keyword>
<dbReference type="GO" id="GO:0046854">
    <property type="term" value="P:phosphatidylinositol phosphate biosynthetic process"/>
    <property type="evidence" value="ECO:0007669"/>
    <property type="project" value="TreeGrafter"/>
</dbReference>
<name>G0U3C0_TRYVY</name>
<comment type="similarity">
    <text evidence="1 4">Belongs to the inositol phosphokinase (IPK) family.</text>
</comment>
<dbReference type="SUPFAM" id="SSF56104">
    <property type="entry name" value="SAICAR synthase-like"/>
    <property type="match status" value="1"/>
</dbReference>
<dbReference type="GO" id="GO:0005634">
    <property type="term" value="C:nucleus"/>
    <property type="evidence" value="ECO:0007669"/>
    <property type="project" value="TreeGrafter"/>
</dbReference>
<evidence type="ECO:0000256" key="4">
    <source>
        <dbReference type="RuleBase" id="RU363090"/>
    </source>
</evidence>